<evidence type="ECO:0000313" key="4">
    <source>
        <dbReference type="Proteomes" id="UP000095192"/>
    </source>
</evidence>
<accession>A0A1D3CV17</accession>
<reference evidence="3 4" key="1">
    <citation type="journal article" date="2016" name="BMC Genomics">
        <title>Comparative genomics reveals Cyclospora cayetanensis possesses coccidia-like metabolism and invasion components but unique surface antigens.</title>
        <authorList>
            <person name="Liu S."/>
            <person name="Wang L."/>
            <person name="Zheng H."/>
            <person name="Xu Z."/>
            <person name="Roellig D.M."/>
            <person name="Li N."/>
            <person name="Frace M.A."/>
            <person name="Tang K."/>
            <person name="Arrowood M.J."/>
            <person name="Moss D.M."/>
            <person name="Zhang L."/>
            <person name="Feng Y."/>
            <person name="Xiao L."/>
        </authorList>
    </citation>
    <scope>NUCLEOTIDE SEQUENCE [LARGE SCALE GENOMIC DNA]</scope>
    <source>
        <strain evidence="3 4">CHN_HEN01</strain>
    </source>
</reference>
<evidence type="ECO:0000259" key="2">
    <source>
        <dbReference type="Pfam" id="PF14733"/>
    </source>
</evidence>
<dbReference type="AlphaFoldDB" id="A0A1D3CV17"/>
<dbReference type="VEuPathDB" id="ToxoDB:cyc_00766"/>
<name>A0A1D3CV17_9EIME</name>
<dbReference type="Proteomes" id="UP000095192">
    <property type="component" value="Unassembled WGS sequence"/>
</dbReference>
<comment type="caution">
    <text evidence="3">The sequence shown here is derived from an EMBL/GenBank/DDBJ whole genome shotgun (WGS) entry which is preliminary data.</text>
</comment>
<dbReference type="Pfam" id="PF14733">
    <property type="entry name" value="ACDC"/>
    <property type="match status" value="1"/>
</dbReference>
<feature type="region of interest" description="Disordered" evidence="1">
    <location>
        <begin position="17"/>
        <end position="41"/>
    </location>
</feature>
<keyword evidence="4" id="KW-1185">Reference proteome</keyword>
<gene>
    <name evidence="3" type="ORF">cyc_00766</name>
</gene>
<feature type="region of interest" description="Disordered" evidence="1">
    <location>
        <begin position="167"/>
        <end position="209"/>
    </location>
</feature>
<evidence type="ECO:0000256" key="1">
    <source>
        <dbReference type="SAM" id="MobiDB-lite"/>
    </source>
</evidence>
<protein>
    <recommendedName>
        <fullName evidence="2">AP2-coincident C-terminal domain-containing protein</fullName>
    </recommendedName>
</protein>
<dbReference type="EMBL" id="JROU02001840">
    <property type="protein sequence ID" value="OEH75047.1"/>
    <property type="molecule type" value="Genomic_DNA"/>
</dbReference>
<dbReference type="InterPro" id="IPR028078">
    <property type="entry name" value="ACDC"/>
</dbReference>
<organism evidence="3 4">
    <name type="scientific">Cyclospora cayetanensis</name>
    <dbReference type="NCBI Taxonomy" id="88456"/>
    <lineage>
        <taxon>Eukaryota</taxon>
        <taxon>Sar</taxon>
        <taxon>Alveolata</taxon>
        <taxon>Apicomplexa</taxon>
        <taxon>Conoidasida</taxon>
        <taxon>Coccidia</taxon>
        <taxon>Eucoccidiorida</taxon>
        <taxon>Eimeriorina</taxon>
        <taxon>Eimeriidae</taxon>
        <taxon>Cyclospora</taxon>
    </lineage>
</organism>
<feature type="domain" description="AP2-coincident C-terminal" evidence="2">
    <location>
        <begin position="414"/>
        <end position="487"/>
    </location>
</feature>
<evidence type="ECO:0000313" key="3">
    <source>
        <dbReference type="EMBL" id="OEH75047.1"/>
    </source>
</evidence>
<feature type="compositionally biased region" description="Polar residues" evidence="1">
    <location>
        <begin position="31"/>
        <end position="41"/>
    </location>
</feature>
<sequence>MIDSSSPQAIMGLVKGVPSLHPVGSRPKQEAPSSQLGQTQAQLPHIAVQPPENFVGTPSVQEGGVSTVRKRQRGVTRAILVHVGCLYSSELPSGASALGLLDAPFCRSCGGTGEPVAPAVVTGEALLAASATEATRLAQKAEGLTQVWGIGTLTGIRPAGAESSPVKCNSSPCAKETPAVTEPSQASENHSNPSTIAGNNRMQQKDDSKDCSYVVPLVPKPVFVREHAGNGVTGASACQKTAFLASHHSTWEEASSTDCTKQDACGAAYSPRAAVIRGPDKTEGSLYFVAPNRAVNASNNCSILHNNGSPRSFLQLKEEVPVGDHRASPSLFDDEQQRLWSPGPLAFPRRKEALQPLHSDTIGKVGTAADHPIEAGSVEQRGGARKAFAAEALFETLCSDRIEQVSPDFTACQPEEMKLARIAVLICLADLRDICIPMVLVHPIDRKRHRKRVELHMVHVQECGVMQQLKPYMHLFELAFKAFDPPAQQACLAFKWGLPSELKE</sequence>
<proteinExistence type="predicted"/>
<dbReference type="InParanoid" id="A0A1D3CV17"/>
<feature type="compositionally biased region" description="Polar residues" evidence="1">
    <location>
        <begin position="182"/>
        <end position="202"/>
    </location>
</feature>